<comment type="caution">
    <text evidence="2">The sequence shown here is derived from an EMBL/GenBank/DDBJ whole genome shotgun (WGS) entry which is preliminary data.</text>
</comment>
<gene>
    <name evidence="2" type="ORF">ETD85_21865</name>
</gene>
<proteinExistence type="predicted"/>
<accession>A0A5S4GJ35</accession>
<dbReference type="Proteomes" id="UP000306628">
    <property type="component" value="Unassembled WGS sequence"/>
</dbReference>
<reference evidence="2 3" key="1">
    <citation type="submission" date="2019-05" db="EMBL/GenBank/DDBJ databases">
        <title>Draft genome sequence of Nonomuraea zeae DSM 100528.</title>
        <authorList>
            <person name="Saricaoglu S."/>
            <person name="Isik K."/>
        </authorList>
    </citation>
    <scope>NUCLEOTIDE SEQUENCE [LARGE SCALE GENOMIC DNA]</scope>
    <source>
        <strain evidence="2 3">DSM 100528</strain>
    </source>
</reference>
<dbReference type="InterPro" id="IPR036388">
    <property type="entry name" value="WH-like_DNA-bd_sf"/>
</dbReference>
<dbReference type="Gene3D" id="1.10.10.10">
    <property type="entry name" value="Winged helix-like DNA-binding domain superfamily/Winged helix DNA-binding domain"/>
    <property type="match status" value="1"/>
</dbReference>
<dbReference type="RefSeq" id="WP_138691620.1">
    <property type="nucleotide sequence ID" value="NZ_JBHSAZ010000012.1"/>
</dbReference>
<name>A0A5S4GJ35_9ACTN</name>
<evidence type="ECO:0000313" key="2">
    <source>
        <dbReference type="EMBL" id="TMR32762.1"/>
    </source>
</evidence>
<keyword evidence="3" id="KW-1185">Reference proteome</keyword>
<dbReference type="EMBL" id="VCKX01000065">
    <property type="protein sequence ID" value="TMR32762.1"/>
    <property type="molecule type" value="Genomic_DNA"/>
</dbReference>
<dbReference type="Pfam" id="PF03551">
    <property type="entry name" value="PadR"/>
    <property type="match status" value="1"/>
</dbReference>
<organism evidence="2 3">
    <name type="scientific">Nonomuraea zeae</name>
    <dbReference type="NCBI Taxonomy" id="1642303"/>
    <lineage>
        <taxon>Bacteria</taxon>
        <taxon>Bacillati</taxon>
        <taxon>Actinomycetota</taxon>
        <taxon>Actinomycetes</taxon>
        <taxon>Streptosporangiales</taxon>
        <taxon>Streptosporangiaceae</taxon>
        <taxon>Nonomuraea</taxon>
    </lineage>
</organism>
<dbReference type="AlphaFoldDB" id="A0A5S4GJ35"/>
<dbReference type="PANTHER" id="PTHR43252">
    <property type="entry name" value="TRANSCRIPTIONAL REGULATOR YQJI"/>
    <property type="match status" value="1"/>
</dbReference>
<dbReference type="InterPro" id="IPR036390">
    <property type="entry name" value="WH_DNA-bd_sf"/>
</dbReference>
<evidence type="ECO:0000313" key="3">
    <source>
        <dbReference type="Proteomes" id="UP000306628"/>
    </source>
</evidence>
<feature type="domain" description="Transcription regulator PadR N-terminal" evidence="1">
    <location>
        <begin position="29"/>
        <end position="96"/>
    </location>
</feature>
<dbReference type="SUPFAM" id="SSF46785">
    <property type="entry name" value="Winged helix' DNA-binding domain"/>
    <property type="match status" value="1"/>
</dbReference>
<dbReference type="PANTHER" id="PTHR43252:SF7">
    <property type="entry name" value="TRANSCRIPTIONAL REGULATOR YQJI"/>
    <property type="match status" value="1"/>
</dbReference>
<dbReference type="OrthoDB" id="1683430at2"/>
<sequence>MMNARRSSGAGGMGPTGRFFGPGELRLAILALIAEQPGHGYQVMSRLADRFNGTYEPSAGSVYPTLQLLEDEGLVRVEPEDGRKVYHATDEGRRAAGEQADDIERLWGRAASRGEWGMFREPEAAEIVGPALRLVKAAVKTLAHAHGDPRVVERILEIFVDARRRIEELDPRRQRMSPQGGEG</sequence>
<dbReference type="InterPro" id="IPR005149">
    <property type="entry name" value="Tscrpt_reg_PadR_N"/>
</dbReference>
<protein>
    <submittedName>
        <fullName evidence="2">Helix-turn-helix transcriptional regulator</fullName>
    </submittedName>
</protein>
<evidence type="ECO:0000259" key="1">
    <source>
        <dbReference type="Pfam" id="PF03551"/>
    </source>
</evidence>